<dbReference type="SUPFAM" id="SSF50494">
    <property type="entry name" value="Trypsin-like serine proteases"/>
    <property type="match status" value="1"/>
</dbReference>
<dbReference type="Proteomes" id="UP000649573">
    <property type="component" value="Unassembled WGS sequence"/>
</dbReference>
<reference evidence="2" key="1">
    <citation type="journal article" date="2019" name="Int. J. Syst. Evol. Microbiol.">
        <title>The Global Catalogue of Microorganisms (GCM) 10K type strain sequencing project: providing services to taxonomists for standard genome sequencing and annotation.</title>
        <authorList>
            <consortium name="The Broad Institute Genomics Platform"/>
            <consortium name="The Broad Institute Genome Sequencing Center for Infectious Disease"/>
            <person name="Wu L."/>
            <person name="Ma J."/>
        </authorList>
    </citation>
    <scope>NUCLEOTIDE SEQUENCE [LARGE SCALE GENOMIC DNA]</scope>
    <source>
        <strain evidence="2">JCM 3296</strain>
    </source>
</reference>
<evidence type="ECO:0000313" key="1">
    <source>
        <dbReference type="EMBL" id="GGU87895.1"/>
    </source>
</evidence>
<evidence type="ECO:0000313" key="2">
    <source>
        <dbReference type="Proteomes" id="UP000649573"/>
    </source>
</evidence>
<dbReference type="EMBL" id="BMRE01000122">
    <property type="protein sequence ID" value="GGU87895.1"/>
    <property type="molecule type" value="Genomic_DNA"/>
</dbReference>
<comment type="caution">
    <text evidence="1">The sequence shown here is derived from an EMBL/GenBank/DDBJ whole genome shotgun (WGS) entry which is preliminary data.</text>
</comment>
<dbReference type="Gene3D" id="2.40.10.10">
    <property type="entry name" value="Trypsin-like serine proteases"/>
    <property type="match status" value="1"/>
</dbReference>
<accession>A0ABQ2VI25</accession>
<evidence type="ECO:0008006" key="3">
    <source>
        <dbReference type="Google" id="ProtNLM"/>
    </source>
</evidence>
<dbReference type="InterPro" id="IPR043504">
    <property type="entry name" value="Peptidase_S1_PA_chymotrypsin"/>
</dbReference>
<dbReference type="InterPro" id="IPR009003">
    <property type="entry name" value="Peptidase_S1_PA"/>
</dbReference>
<dbReference type="RefSeq" id="WP_189260098.1">
    <property type="nucleotide sequence ID" value="NZ_BMRE01000122.1"/>
</dbReference>
<organism evidence="1 2">
    <name type="scientific">Lentzea flava</name>
    <dbReference type="NCBI Taxonomy" id="103732"/>
    <lineage>
        <taxon>Bacteria</taxon>
        <taxon>Bacillati</taxon>
        <taxon>Actinomycetota</taxon>
        <taxon>Actinomycetes</taxon>
        <taxon>Pseudonocardiales</taxon>
        <taxon>Pseudonocardiaceae</taxon>
        <taxon>Lentzea</taxon>
    </lineage>
</organism>
<gene>
    <name evidence="1" type="ORF">GCM10010178_91950</name>
</gene>
<name>A0ABQ2VI25_9PSEU</name>
<keyword evidence="2" id="KW-1185">Reference proteome</keyword>
<sequence length="301" mass="32833">MFDVEDIEGINASGPWDLAIIRLAEPREQPENPMLLTDPPSQPFDIHVLHHRAQNSGQPEPLLWSIGQLAQQLGSPVVRFPRDANTLGGSSGAPVFDSDWKIVALHQGGLRQLEHYRDVRQVKALDRNHAVPVRHWSVKLDELDVLSDDLPYLPYPPVIGQRDLQRRVWRAAMPHKAGDHRLLIIRGAPGSALGDTKTIVRELVKTTGRVRALGTTNALQDDPVTFAQRVLGTLSAQLNLPDTPGVTTLHSEVRQELAPVLAARLEGLAGGKPLWLVVEGLDRANGTEQSGAEQPAAGAGQ</sequence>
<protein>
    <recommendedName>
        <fullName evidence="3">Serine protease</fullName>
    </recommendedName>
</protein>
<proteinExistence type="predicted"/>